<feature type="region of interest" description="Disordered" evidence="4">
    <location>
        <begin position="170"/>
        <end position="251"/>
    </location>
</feature>
<dbReference type="SUPFAM" id="SSF103612">
    <property type="entry name" value="SBT domain"/>
    <property type="match status" value="1"/>
</dbReference>
<feature type="compositionally biased region" description="Low complexity" evidence="4">
    <location>
        <begin position="217"/>
        <end position="228"/>
    </location>
</feature>
<name>A0A061S7B1_9CHLO</name>
<keyword evidence="1" id="KW-0479">Metal-binding</keyword>
<dbReference type="AlphaFoldDB" id="A0A061S7B1"/>
<dbReference type="EMBL" id="GBEZ01006469">
    <property type="protein sequence ID" value="JAC78934.1"/>
    <property type="molecule type" value="Transcribed_RNA"/>
</dbReference>
<feature type="compositionally biased region" description="Low complexity" evidence="4">
    <location>
        <begin position="74"/>
        <end position="88"/>
    </location>
</feature>
<protein>
    <recommendedName>
        <fullName evidence="5">SBP-type domain-containing protein</fullName>
    </recommendedName>
</protein>
<dbReference type="Pfam" id="PF03110">
    <property type="entry name" value="SBP"/>
    <property type="match status" value="1"/>
</dbReference>
<evidence type="ECO:0000313" key="6">
    <source>
        <dbReference type="EMBL" id="JAC78934.1"/>
    </source>
</evidence>
<evidence type="ECO:0000259" key="5">
    <source>
        <dbReference type="PROSITE" id="PS51141"/>
    </source>
</evidence>
<accession>A0A061S7B1</accession>
<dbReference type="PANTHER" id="PTHR31251">
    <property type="entry name" value="SQUAMOSA PROMOTER-BINDING-LIKE PROTEIN 4"/>
    <property type="match status" value="1"/>
</dbReference>
<evidence type="ECO:0000256" key="3">
    <source>
        <dbReference type="ARBA" id="ARBA00022833"/>
    </source>
</evidence>
<sequence>MDSSEGKAETTAIKKSSRGVEPSDSYLSLVDEATGVHPDDVPLHGTSWLKPTSDSVGKAATERIDPEPSGSGVTKTSGTRRPGSTSGRSKSRRLGRLWCKVPGCSAVLEEQREFNQRHRLCDEHQRALVLNMETGQKRFCQQCNRLHPIDAFDGDKRGCRVRLERHNRRRRLRKQLAKEASSGAGGSLQLPEDPKSGLQIGAHSDSKLLSESAREASSGSPGNEPNSNAQEAAAAPDVKHRDQDPSSAEHASSWWKAAYEFGSSSRAAERRGLPDALERSFLEAIHGAPQRLGMEAYLEMYRRYMQQGAEAAWNRPGDPHLPAHHSLAAAGVPPDLLPYLSGHHQAAVAAAAAAAAASAAGFPPYGSWECNAESMAASARERMERALRYRQYGSMAEDEIFRRLSRMRNRSGDRLPQDSREGPGNAFQEELWRTARHGAGGAPAAFNMSLKMNGITPENMPPDMREQLLAWMREDPLSVTGYLRPGCVHLSIDFLMPAGTDVAAVVSNLANGIASSAQCCSAFWGTTSVEVLLPGLSIMLDSGTVRSRPRSVLPQPQILHLSRRAITAGALTVICRGWDMEHSKLLCRANGRFTELCVEASCRLPAGEYALRTSVKEVMDAGLASIEVVTEAPGKPFLVSEAAHVLITDSDAVTEELNSALMGMHQSAAARLLCDLGAVTKSPEICSAEACVSLAAAAAGLGLANTLEQVLQVFSRCQECPSVSSGCYWHLLAAALSSGSSRVLHEVLCFLAKGNAPEAAFCSGDFHSAQRAAKSKGGQCQHSGDVSPAHDDAATCSALCRVESGKPISRSTSDESTQSSMEFHEKVTFLRHSPRNLEAEPSSGEMCLMDCWYALSLLLSSALCATEAMWRVMLQDAITKECIRGKVSGKYEGGIS</sequence>
<dbReference type="GO" id="GO:0005634">
    <property type="term" value="C:nucleus"/>
    <property type="evidence" value="ECO:0007669"/>
    <property type="project" value="InterPro"/>
</dbReference>
<keyword evidence="2" id="KW-0863">Zinc-finger</keyword>
<reference evidence="6" key="1">
    <citation type="submission" date="2014-05" db="EMBL/GenBank/DDBJ databases">
        <title>The transcriptome of the halophilic microalga Tetraselmis sp. GSL018 isolated from the Great Salt Lake, Utah.</title>
        <authorList>
            <person name="Jinkerson R.E."/>
            <person name="D'Adamo S."/>
            <person name="Posewitz M.C."/>
        </authorList>
    </citation>
    <scope>NUCLEOTIDE SEQUENCE</scope>
    <source>
        <strain evidence="6">GSL018</strain>
    </source>
</reference>
<feature type="region of interest" description="Disordered" evidence="4">
    <location>
        <begin position="1"/>
        <end position="92"/>
    </location>
</feature>
<proteinExistence type="predicted"/>
<dbReference type="PROSITE" id="PS51141">
    <property type="entry name" value="ZF_SBP"/>
    <property type="match status" value="1"/>
</dbReference>
<dbReference type="InterPro" id="IPR036893">
    <property type="entry name" value="SBP_sf"/>
</dbReference>
<dbReference type="GO" id="GO:0003677">
    <property type="term" value="F:DNA binding"/>
    <property type="evidence" value="ECO:0007669"/>
    <property type="project" value="InterPro"/>
</dbReference>
<organism evidence="6">
    <name type="scientific">Tetraselmis sp. GSL018</name>
    <dbReference type="NCBI Taxonomy" id="582737"/>
    <lineage>
        <taxon>Eukaryota</taxon>
        <taxon>Viridiplantae</taxon>
        <taxon>Chlorophyta</taxon>
        <taxon>core chlorophytes</taxon>
        <taxon>Chlorodendrophyceae</taxon>
        <taxon>Chlorodendrales</taxon>
        <taxon>Chlorodendraceae</taxon>
        <taxon>Tetraselmis</taxon>
    </lineage>
</organism>
<dbReference type="GO" id="GO:0008270">
    <property type="term" value="F:zinc ion binding"/>
    <property type="evidence" value="ECO:0007669"/>
    <property type="project" value="UniProtKB-KW"/>
</dbReference>
<evidence type="ECO:0000256" key="1">
    <source>
        <dbReference type="ARBA" id="ARBA00022723"/>
    </source>
</evidence>
<dbReference type="Gene3D" id="4.10.1100.10">
    <property type="entry name" value="Transcription factor, SBP-box domain"/>
    <property type="match status" value="1"/>
</dbReference>
<keyword evidence="3" id="KW-0862">Zinc</keyword>
<dbReference type="PANTHER" id="PTHR31251:SF169">
    <property type="entry name" value="SQUAMOSA PROMOTER-BINDING-LIKE PROTEIN 8"/>
    <property type="match status" value="1"/>
</dbReference>
<feature type="domain" description="SBP-type" evidence="5">
    <location>
        <begin position="96"/>
        <end position="173"/>
    </location>
</feature>
<dbReference type="InterPro" id="IPR004333">
    <property type="entry name" value="SBP_dom"/>
</dbReference>
<feature type="compositionally biased region" description="Basic and acidic residues" evidence="4">
    <location>
        <begin position="204"/>
        <end position="214"/>
    </location>
</feature>
<dbReference type="InterPro" id="IPR044817">
    <property type="entry name" value="SBP-like"/>
</dbReference>
<gene>
    <name evidence="6" type="ORF">TSPGSL018_13930</name>
</gene>
<evidence type="ECO:0000256" key="2">
    <source>
        <dbReference type="ARBA" id="ARBA00022771"/>
    </source>
</evidence>
<evidence type="ECO:0000256" key="4">
    <source>
        <dbReference type="SAM" id="MobiDB-lite"/>
    </source>
</evidence>